<gene>
    <name evidence="1" type="ORF">UFOVP1015_7</name>
    <name evidence="2" type="ORF">UFOVP1551_38</name>
</gene>
<accession>A0A6J5Q5M0</accession>
<dbReference type="SUPFAM" id="SSF52402">
    <property type="entry name" value="Adenine nucleotide alpha hydrolases-like"/>
    <property type="match status" value="1"/>
</dbReference>
<reference evidence="1" key="1">
    <citation type="submission" date="2020-05" db="EMBL/GenBank/DDBJ databases">
        <authorList>
            <person name="Chiriac C."/>
            <person name="Salcher M."/>
            <person name="Ghai R."/>
            <person name="Kavagutti S V."/>
        </authorList>
    </citation>
    <scope>NUCLEOTIDE SEQUENCE</scope>
</reference>
<name>A0A6J5Q5M0_9CAUD</name>
<dbReference type="Gene3D" id="3.40.50.620">
    <property type="entry name" value="HUPs"/>
    <property type="match status" value="1"/>
</dbReference>
<dbReference type="InterPro" id="IPR014729">
    <property type="entry name" value="Rossmann-like_a/b/a_fold"/>
</dbReference>
<organism evidence="1">
    <name type="scientific">uncultured Caudovirales phage</name>
    <dbReference type="NCBI Taxonomy" id="2100421"/>
    <lineage>
        <taxon>Viruses</taxon>
        <taxon>Duplodnaviria</taxon>
        <taxon>Heunggongvirae</taxon>
        <taxon>Uroviricota</taxon>
        <taxon>Caudoviricetes</taxon>
        <taxon>Peduoviridae</taxon>
        <taxon>Maltschvirus</taxon>
        <taxon>Maltschvirus maltsch</taxon>
    </lineage>
</organism>
<protein>
    <submittedName>
        <fullName evidence="1">MesJ tRNA(Ile)-lysidine synthase MesJ</fullName>
    </submittedName>
</protein>
<evidence type="ECO:0000313" key="2">
    <source>
        <dbReference type="EMBL" id="CAB5229345.1"/>
    </source>
</evidence>
<dbReference type="EMBL" id="LR798401">
    <property type="protein sequence ID" value="CAB5229345.1"/>
    <property type="molecule type" value="Genomic_DNA"/>
</dbReference>
<proteinExistence type="predicted"/>
<sequence>MEQTETINCPRCLFDSSFATIGEKQCQYCDLHDTLEEMYNPKDFEPILEKIKSKKGKYNCLIGISGGLDSSVLLYAAVKYWNLKPLVIHFDNGWNAPEAESNMKQLIATLNVDSITYTVNKLEYLKLNTAFLNFGLPDADIPNDIAMTKLMYDTADKYGIKYILNGHDFRTEGSTPQGWTYMDAKYIQSVYSSFTGTELKNYPLFTFKDQIIYGLKGIKQVRPFYYINYRKNIEANMKHSITWNEYGGKHCENIYTEFVGADLLPNKFGIDKRIVYLSALIRSGELTKLKAQALFEIKPTFDRNKLGEHKALIEVYSSQERGNRADFDHYDFKKYRIIIWMLMKLKIVPYTFYTKYAC</sequence>
<evidence type="ECO:0000313" key="1">
    <source>
        <dbReference type="EMBL" id="CAB4177847.1"/>
    </source>
</evidence>
<dbReference type="EMBL" id="LR796962">
    <property type="protein sequence ID" value="CAB4177847.1"/>
    <property type="molecule type" value="Genomic_DNA"/>
</dbReference>